<reference evidence="2" key="1">
    <citation type="journal article" date="2019" name="Science">
        <title>Mutation of a bHLH transcription factor allowed almond domestication.</title>
        <authorList>
            <person name="Sanchez-Perez R."/>
            <person name="Pavan S."/>
            <person name="Mazzeo R."/>
            <person name="Moldovan C."/>
            <person name="Aiese Cigliano R."/>
            <person name="Del Cueto J."/>
            <person name="Ricciardi F."/>
            <person name="Lotti C."/>
            <person name="Ricciardi L."/>
            <person name="Dicenta F."/>
            <person name="Lopez-Marques R.L."/>
            <person name="Lindberg Moller B."/>
        </authorList>
    </citation>
    <scope>NUCLEOTIDE SEQUENCE</scope>
</reference>
<feature type="non-terminal residue" evidence="2">
    <location>
        <position position="1"/>
    </location>
</feature>
<sequence length="106" mass="11832">QLHHLTRQVVTGPDPNSPLEFEPDPVSVTQSQPEQQTGRIQGTVVSLIRIPGSHGPGVPETRETNVKCMTKLKANWMSVDIVISEGNIYRRQTISVTGYARWLKKI</sequence>
<dbReference type="AlphaFoldDB" id="A0A4Y1R3C6"/>
<protein>
    <submittedName>
        <fullName evidence="2">Uncharacterized protein</fullName>
    </submittedName>
</protein>
<name>A0A4Y1R3C6_PRUDU</name>
<evidence type="ECO:0000313" key="2">
    <source>
        <dbReference type="EMBL" id="BBG98630.1"/>
    </source>
</evidence>
<gene>
    <name evidence="2" type="ORF">Prudu_008089</name>
</gene>
<evidence type="ECO:0000256" key="1">
    <source>
        <dbReference type="SAM" id="MobiDB-lite"/>
    </source>
</evidence>
<organism evidence="2">
    <name type="scientific">Prunus dulcis</name>
    <name type="common">Almond</name>
    <name type="synonym">Amygdalus dulcis</name>
    <dbReference type="NCBI Taxonomy" id="3755"/>
    <lineage>
        <taxon>Eukaryota</taxon>
        <taxon>Viridiplantae</taxon>
        <taxon>Streptophyta</taxon>
        <taxon>Embryophyta</taxon>
        <taxon>Tracheophyta</taxon>
        <taxon>Spermatophyta</taxon>
        <taxon>Magnoliopsida</taxon>
        <taxon>eudicotyledons</taxon>
        <taxon>Gunneridae</taxon>
        <taxon>Pentapetalae</taxon>
        <taxon>rosids</taxon>
        <taxon>fabids</taxon>
        <taxon>Rosales</taxon>
        <taxon>Rosaceae</taxon>
        <taxon>Amygdaloideae</taxon>
        <taxon>Amygdaleae</taxon>
        <taxon>Prunus</taxon>
    </lineage>
</organism>
<feature type="region of interest" description="Disordered" evidence="1">
    <location>
        <begin position="1"/>
        <end position="39"/>
    </location>
</feature>
<feature type="compositionally biased region" description="Polar residues" evidence="1">
    <location>
        <begin position="27"/>
        <end position="39"/>
    </location>
</feature>
<proteinExistence type="predicted"/>
<accession>A0A4Y1R3C6</accession>
<dbReference type="EMBL" id="AP019299">
    <property type="protein sequence ID" value="BBG98630.1"/>
    <property type="molecule type" value="Genomic_DNA"/>
</dbReference>